<evidence type="ECO:0000313" key="3">
    <source>
        <dbReference type="Proteomes" id="UP001303373"/>
    </source>
</evidence>
<keyword evidence="3" id="KW-1185">Reference proteome</keyword>
<feature type="compositionally biased region" description="Basic and acidic residues" evidence="1">
    <location>
        <begin position="140"/>
        <end position="177"/>
    </location>
</feature>
<sequence>MAQPSPRSLAASLEKFTLAEACKTKKACQPTDSWEDEADNAVITTESSSGRESPAGHPGPPPPTPASPRNALSPVQSPKSMAATSPYQVFPSQGPNGQFDPSHYRSPTAPVGSEERRPEKSTAVASRLIAAGLGVKAPRRTKEEREYDQAMRLQEKKKRDQIKEEEERRKKEAEKAKQAIWDD</sequence>
<organism evidence="2 3">
    <name type="scientific">Acrodontium crateriforme</name>
    <dbReference type="NCBI Taxonomy" id="150365"/>
    <lineage>
        <taxon>Eukaryota</taxon>
        <taxon>Fungi</taxon>
        <taxon>Dikarya</taxon>
        <taxon>Ascomycota</taxon>
        <taxon>Pezizomycotina</taxon>
        <taxon>Dothideomycetes</taxon>
        <taxon>Dothideomycetidae</taxon>
        <taxon>Mycosphaerellales</taxon>
        <taxon>Teratosphaeriaceae</taxon>
        <taxon>Acrodontium</taxon>
    </lineage>
</organism>
<feature type="compositionally biased region" description="Pro residues" evidence="1">
    <location>
        <begin position="57"/>
        <end position="66"/>
    </location>
</feature>
<feature type="compositionally biased region" description="Polar residues" evidence="1">
    <location>
        <begin position="73"/>
        <end position="96"/>
    </location>
</feature>
<feature type="compositionally biased region" description="Polar residues" evidence="1">
    <location>
        <begin position="42"/>
        <end position="51"/>
    </location>
</feature>
<accession>A0AAQ3R8I1</accession>
<dbReference type="EMBL" id="CP138581">
    <property type="protein sequence ID" value="WPG99024.1"/>
    <property type="molecule type" value="Genomic_DNA"/>
</dbReference>
<dbReference type="Proteomes" id="UP001303373">
    <property type="component" value="Chromosome 2"/>
</dbReference>
<reference evidence="2 3" key="1">
    <citation type="submission" date="2023-11" db="EMBL/GenBank/DDBJ databases">
        <title>An acidophilic fungus is an integral part of prey digestion in a carnivorous sundew plant.</title>
        <authorList>
            <person name="Tsai I.J."/>
        </authorList>
    </citation>
    <scope>NUCLEOTIDE SEQUENCE [LARGE SCALE GENOMIC DNA]</scope>
    <source>
        <strain evidence="2">169a</strain>
    </source>
</reference>
<proteinExistence type="predicted"/>
<feature type="region of interest" description="Disordered" evidence="1">
    <location>
        <begin position="24"/>
        <end position="183"/>
    </location>
</feature>
<evidence type="ECO:0000256" key="1">
    <source>
        <dbReference type="SAM" id="MobiDB-lite"/>
    </source>
</evidence>
<gene>
    <name evidence="2" type="ORF">R9X50_00182900</name>
</gene>
<evidence type="ECO:0000313" key="2">
    <source>
        <dbReference type="EMBL" id="WPG99024.1"/>
    </source>
</evidence>
<name>A0AAQ3R8I1_9PEZI</name>
<protein>
    <submittedName>
        <fullName evidence="2">Uncharacterized protein</fullName>
    </submittedName>
</protein>
<dbReference type="AlphaFoldDB" id="A0AAQ3R8I1"/>